<dbReference type="KEGG" id="lpil:LIP_1609"/>
<reference evidence="3" key="2">
    <citation type="journal article" date="2016" name="Int. J. Syst. Evol. Microbiol.">
        <title>Complete genome sequence and cell structure of Limnochorda pilosa, a Gram-negative spore-former within the phylum Firmicutes.</title>
        <authorList>
            <person name="Watanabe M."/>
            <person name="Kojima H."/>
            <person name="Fukui M."/>
        </authorList>
    </citation>
    <scope>NUCLEOTIDE SEQUENCE [LARGE SCALE GENOMIC DNA]</scope>
    <source>
        <strain evidence="3">HC45</strain>
    </source>
</reference>
<keyword evidence="1" id="KW-0175">Coiled coil</keyword>
<evidence type="ECO:0000256" key="1">
    <source>
        <dbReference type="SAM" id="Coils"/>
    </source>
</evidence>
<organism evidence="2 3">
    <name type="scientific">Limnochorda pilosa</name>
    <dbReference type="NCBI Taxonomy" id="1555112"/>
    <lineage>
        <taxon>Bacteria</taxon>
        <taxon>Bacillati</taxon>
        <taxon>Bacillota</taxon>
        <taxon>Limnochordia</taxon>
        <taxon>Limnochordales</taxon>
        <taxon>Limnochordaceae</taxon>
        <taxon>Limnochorda</taxon>
    </lineage>
</organism>
<reference evidence="3" key="1">
    <citation type="submission" date="2015-07" db="EMBL/GenBank/DDBJ databases">
        <title>Complete genome sequence and phylogenetic analysis of Limnochorda pilosa.</title>
        <authorList>
            <person name="Watanabe M."/>
            <person name="Kojima H."/>
            <person name="Fukui M."/>
        </authorList>
    </citation>
    <scope>NUCLEOTIDE SEQUENCE [LARGE SCALE GENOMIC DNA]</scope>
    <source>
        <strain evidence="3">HC45</strain>
    </source>
</reference>
<dbReference type="Proteomes" id="UP000065807">
    <property type="component" value="Chromosome"/>
</dbReference>
<dbReference type="EMBL" id="AP014924">
    <property type="protein sequence ID" value="BAS27455.1"/>
    <property type="molecule type" value="Genomic_DNA"/>
</dbReference>
<evidence type="ECO:0000313" key="2">
    <source>
        <dbReference type="EMBL" id="BAS27455.1"/>
    </source>
</evidence>
<accession>A0A0K2SK29</accession>
<proteinExistence type="predicted"/>
<name>A0A0K2SK29_LIMPI</name>
<feature type="coiled-coil region" evidence="1">
    <location>
        <begin position="44"/>
        <end position="143"/>
    </location>
</feature>
<evidence type="ECO:0000313" key="3">
    <source>
        <dbReference type="Proteomes" id="UP000065807"/>
    </source>
</evidence>
<protein>
    <submittedName>
        <fullName evidence="2">ATPase</fullName>
    </submittedName>
</protein>
<dbReference type="SUPFAM" id="SSF144059">
    <property type="entry name" value="ImpE-like"/>
    <property type="match status" value="1"/>
</dbReference>
<keyword evidence="3" id="KW-1185">Reference proteome</keyword>
<dbReference type="Gene3D" id="1.20.5.620">
    <property type="entry name" value="F1F0 ATP synthase subunit B, membrane domain"/>
    <property type="match status" value="1"/>
</dbReference>
<dbReference type="AlphaFoldDB" id="A0A0K2SK29"/>
<dbReference type="STRING" id="1555112.LIP_1609"/>
<gene>
    <name evidence="2" type="ORF">LIP_1609</name>
</gene>
<sequence>MNLLNLLERLEELIQRAPEVPLTGRAIVDADQSLELIGKIRAAIPEEIRRAEALQDEREDFLREAQAEADETIQRAEAYAARLVSDSEVSQRARQEAERIVADARREADQLRREADGYAVQVLSDLEGRLANLLEVVRNGRAELEAGAGRQVG</sequence>